<evidence type="ECO:0000313" key="1">
    <source>
        <dbReference type="EMBL" id="EKO51245.1"/>
    </source>
</evidence>
<comment type="caution">
    <text evidence="1">The sequence shown here is derived from an EMBL/GenBank/DDBJ whole genome shotgun (WGS) entry which is preliminary data.</text>
</comment>
<accession>A0A828Y2Y7</accession>
<evidence type="ECO:0000313" key="2">
    <source>
        <dbReference type="Proteomes" id="UP000006339"/>
    </source>
</evidence>
<reference evidence="1" key="1">
    <citation type="submission" date="2012-10" db="EMBL/GenBank/DDBJ databases">
        <authorList>
            <person name="Harkins D.M."/>
            <person name="Durkin A.S."/>
            <person name="Brinkac L.M."/>
            <person name="Selengut J.D."/>
            <person name="Sanka R."/>
            <person name="DePew J."/>
            <person name="Purushe J."/>
            <person name="Picardeau M."/>
            <person name="Werts C."/>
            <person name="Goarant C."/>
            <person name="Vinetz J.M."/>
            <person name="Sutton G.G."/>
            <person name="Nelson W.C."/>
            <person name="Fouts D.E."/>
        </authorList>
    </citation>
    <scope>NUCLEOTIDE SEQUENCE [LARGE SCALE GENOMIC DNA]</scope>
    <source>
        <strain evidence="1">200802841</strain>
    </source>
</reference>
<organism evidence="1 2">
    <name type="scientific">Leptospira kirschneri str. 200802841</name>
    <dbReference type="NCBI Taxonomy" id="1193047"/>
    <lineage>
        <taxon>Bacteria</taxon>
        <taxon>Pseudomonadati</taxon>
        <taxon>Spirochaetota</taxon>
        <taxon>Spirochaetia</taxon>
        <taxon>Leptospirales</taxon>
        <taxon>Leptospiraceae</taxon>
        <taxon>Leptospira</taxon>
    </lineage>
</organism>
<dbReference type="Proteomes" id="UP000006339">
    <property type="component" value="Unassembled WGS sequence"/>
</dbReference>
<keyword evidence="2" id="KW-1185">Reference proteome</keyword>
<name>A0A828Y2Y7_9LEPT</name>
<protein>
    <submittedName>
        <fullName evidence="1">Uncharacterized protein</fullName>
    </submittedName>
</protein>
<gene>
    <name evidence="1" type="ORF">LEP1GSC131_1914</name>
</gene>
<dbReference type="EMBL" id="AKWH02000041">
    <property type="protein sequence ID" value="EKO51245.1"/>
    <property type="molecule type" value="Genomic_DNA"/>
</dbReference>
<sequence length="41" mass="4384">MTGAKEPGSAACGKPDSPIFSYVELTLNLKKTDVVSHFQDT</sequence>
<proteinExistence type="predicted"/>
<dbReference type="AlphaFoldDB" id="A0A828Y2Y7"/>